<dbReference type="VEuPathDB" id="FungiDB:FOC1_g10007798"/>
<dbReference type="EMBL" id="MRCX01000418">
    <property type="protein sequence ID" value="RKK65450.1"/>
    <property type="molecule type" value="Genomic_DNA"/>
</dbReference>
<dbReference type="AlphaFoldDB" id="A0A420MBP8"/>
<dbReference type="Proteomes" id="UP000285084">
    <property type="component" value="Unassembled WGS sequence"/>
</dbReference>
<accession>A0A420MBP8</accession>
<dbReference type="VEuPathDB" id="FungiDB:FOXG_12217"/>
<evidence type="ECO:0000313" key="1">
    <source>
        <dbReference type="EMBL" id="RKK65450.1"/>
    </source>
</evidence>
<reference evidence="1 2" key="1">
    <citation type="journal article" date="2018" name="Sci. Rep.">
        <title>Characterisation of pathogen-specific regions and novel effector candidates in Fusarium oxysporum f. sp. cepae.</title>
        <authorList>
            <person name="Armitage A.D."/>
            <person name="Taylor A."/>
            <person name="Sobczyk M.K."/>
            <person name="Baxter L."/>
            <person name="Greenfield B.P."/>
            <person name="Bates H.J."/>
            <person name="Wilson F."/>
            <person name="Jackson A.C."/>
            <person name="Ott S."/>
            <person name="Harrison R.J."/>
            <person name="Clarkson J.P."/>
        </authorList>
    </citation>
    <scope>NUCLEOTIDE SEQUENCE [LARGE SCALE GENOMIC DNA]</scope>
    <source>
        <strain evidence="1 2">Fo_A13</strain>
    </source>
</reference>
<name>A0A420MBP8_FUSOX</name>
<gene>
    <name evidence="1" type="ORF">BFJ69_g16272</name>
</gene>
<organism evidence="1 2">
    <name type="scientific">Fusarium oxysporum</name>
    <name type="common">Fusarium vascular wilt</name>
    <dbReference type="NCBI Taxonomy" id="5507"/>
    <lineage>
        <taxon>Eukaryota</taxon>
        <taxon>Fungi</taxon>
        <taxon>Dikarya</taxon>
        <taxon>Ascomycota</taxon>
        <taxon>Pezizomycotina</taxon>
        <taxon>Sordariomycetes</taxon>
        <taxon>Hypocreomycetidae</taxon>
        <taxon>Hypocreales</taxon>
        <taxon>Nectriaceae</taxon>
        <taxon>Fusarium</taxon>
        <taxon>Fusarium oxysporum species complex</taxon>
    </lineage>
</organism>
<protein>
    <submittedName>
        <fullName evidence="1">Uncharacterized protein</fullName>
    </submittedName>
</protein>
<sequence>MHLSSHALPDPKTFPSAPIVKACQDHLLFLHHCLSEAYPTQHYCTSATWQDVAALLYEVCLFHHLTRELLVVIFDAAPNSNPQYEFLASSILALSTQCLTVSNKVDCSVQATGLGLSAVKGLEDALSQFCRIATGANARYAAIITLTFQSPCKPDGLMEFRQLEGVSSHDAWMDAHFDQSAN</sequence>
<dbReference type="VEuPathDB" id="FungiDB:HZS61_006786"/>
<evidence type="ECO:0000313" key="2">
    <source>
        <dbReference type="Proteomes" id="UP000285084"/>
    </source>
</evidence>
<dbReference type="VEuPathDB" id="FungiDB:FOC4_g10005088"/>
<dbReference type="VEuPathDB" id="FungiDB:FOZG_13249"/>
<dbReference type="VEuPathDB" id="FungiDB:FOMG_14738"/>
<proteinExistence type="predicted"/>
<comment type="caution">
    <text evidence="1">The sequence shown here is derived from an EMBL/GenBank/DDBJ whole genome shotgun (WGS) entry which is preliminary data.</text>
</comment>